<comment type="caution">
    <text evidence="1">The sequence shown here is derived from an EMBL/GenBank/DDBJ whole genome shotgun (WGS) entry which is preliminary data.</text>
</comment>
<dbReference type="EMBL" id="CAJNDS010000868">
    <property type="protein sequence ID" value="CAE7238230.1"/>
    <property type="molecule type" value="Genomic_DNA"/>
</dbReference>
<name>A0A812L3C4_9DINO</name>
<proteinExistence type="predicted"/>
<keyword evidence="2" id="KW-1185">Reference proteome</keyword>
<gene>
    <name evidence="1" type="ORF">SNAT2548_LOCUS10436</name>
</gene>
<sequence length="96" mass="10835">MSDRRLVCEGFPAGMSSSRSTVHLVMTRCERSLQHQEWRGCCSDVRMPKLNPIHLKRFRACVQVPCTEAAPSQSAKKPPTLQELLASVHSRMSLVR</sequence>
<protein>
    <submittedName>
        <fullName evidence="1">Uncharacterized protein</fullName>
    </submittedName>
</protein>
<dbReference type="AlphaFoldDB" id="A0A812L3C4"/>
<reference evidence="1" key="1">
    <citation type="submission" date="2021-02" db="EMBL/GenBank/DDBJ databases">
        <authorList>
            <person name="Dougan E. K."/>
            <person name="Rhodes N."/>
            <person name="Thang M."/>
            <person name="Chan C."/>
        </authorList>
    </citation>
    <scope>NUCLEOTIDE SEQUENCE</scope>
</reference>
<evidence type="ECO:0000313" key="1">
    <source>
        <dbReference type="EMBL" id="CAE7238230.1"/>
    </source>
</evidence>
<evidence type="ECO:0000313" key="2">
    <source>
        <dbReference type="Proteomes" id="UP000604046"/>
    </source>
</evidence>
<organism evidence="1 2">
    <name type="scientific">Symbiodinium natans</name>
    <dbReference type="NCBI Taxonomy" id="878477"/>
    <lineage>
        <taxon>Eukaryota</taxon>
        <taxon>Sar</taxon>
        <taxon>Alveolata</taxon>
        <taxon>Dinophyceae</taxon>
        <taxon>Suessiales</taxon>
        <taxon>Symbiodiniaceae</taxon>
        <taxon>Symbiodinium</taxon>
    </lineage>
</organism>
<dbReference type="Proteomes" id="UP000604046">
    <property type="component" value="Unassembled WGS sequence"/>
</dbReference>
<accession>A0A812L3C4</accession>